<dbReference type="PROSITE" id="PS51782">
    <property type="entry name" value="LYSM"/>
    <property type="match status" value="1"/>
</dbReference>
<proteinExistence type="inferred from homology"/>
<evidence type="ECO:0000256" key="1">
    <source>
        <dbReference type="ARBA" id="ARBA00038420"/>
    </source>
</evidence>
<sequence length="312" mass="33314">MSAPSAPVRRKGNPACSSGLCGFLVVILLSALLIGCAKRSAPAPVASLAVQPAQASRGSITTDTYQVQRGDTLYSIAFRAGQDFRELARRNQITAPYIIHPGQQLRMTGTAPAARASTATAPATSVPATRAAQPAPVTTQPATPAPATPRAQTNPSPPAKSVAPRPQTGYVHNRSAQNPEKTEHNTSASGRLQWQWPVRGTILARFSHQEHGSKGIKIAGNEGQRINAAAAGQVVYAGNALRGYGNLIIIKHNDDYLSAYAHNSRLLVREQQRVEAGQHIADMGSTEASRTQLHFEIRFRGQSVDPLQFLPK</sequence>
<dbReference type="CDD" id="cd12797">
    <property type="entry name" value="M23_peptidase"/>
    <property type="match status" value="1"/>
</dbReference>
<keyword evidence="4" id="KW-0449">Lipoprotein</keyword>
<dbReference type="Pfam" id="PF01551">
    <property type="entry name" value="Peptidase_M23"/>
    <property type="match status" value="1"/>
</dbReference>
<dbReference type="GO" id="GO:0004222">
    <property type="term" value="F:metalloendopeptidase activity"/>
    <property type="evidence" value="ECO:0007669"/>
    <property type="project" value="TreeGrafter"/>
</dbReference>
<dbReference type="RefSeq" id="WP_091343273.1">
    <property type="nucleotide sequence ID" value="NZ_FNRM01000006.1"/>
</dbReference>
<dbReference type="Pfam" id="PF01476">
    <property type="entry name" value="LysM"/>
    <property type="match status" value="1"/>
</dbReference>
<dbReference type="Gene3D" id="2.70.70.10">
    <property type="entry name" value="Glucose Permease (Domain IIA)"/>
    <property type="match status" value="1"/>
</dbReference>
<dbReference type="STRING" id="152573.SAMN04488051_10670"/>
<keyword evidence="5" id="KW-1185">Reference proteome</keyword>
<dbReference type="InterPro" id="IPR016047">
    <property type="entry name" value="M23ase_b-sheet_dom"/>
</dbReference>
<dbReference type="Proteomes" id="UP000198773">
    <property type="component" value="Unassembled WGS sequence"/>
</dbReference>
<reference evidence="4 5" key="1">
    <citation type="submission" date="2016-10" db="EMBL/GenBank/DDBJ databases">
        <authorList>
            <person name="de Groot N.N."/>
        </authorList>
    </citation>
    <scope>NUCLEOTIDE SEQUENCE [LARGE SCALE GENOMIC DNA]</scope>
    <source>
        <strain evidence="4 5">CGMCC 1.3430</strain>
    </source>
</reference>
<evidence type="ECO:0000313" key="5">
    <source>
        <dbReference type="Proteomes" id="UP000198773"/>
    </source>
</evidence>
<dbReference type="SUPFAM" id="SSF51261">
    <property type="entry name" value="Duplicated hybrid motif"/>
    <property type="match status" value="1"/>
</dbReference>
<comment type="similarity">
    <text evidence="1">Belongs to the E.coli NlpD/Haemophilus LppB family.</text>
</comment>
<dbReference type="InterPro" id="IPR036779">
    <property type="entry name" value="LysM_dom_sf"/>
</dbReference>
<dbReference type="GO" id="GO:0032153">
    <property type="term" value="C:cell division site"/>
    <property type="evidence" value="ECO:0007669"/>
    <property type="project" value="TreeGrafter"/>
</dbReference>
<dbReference type="AlphaFoldDB" id="A0A1H4DVY9"/>
<dbReference type="OrthoDB" id="9793746at2"/>
<accession>A0A1H4DVY9</accession>
<dbReference type="InterPro" id="IPR050570">
    <property type="entry name" value="Cell_wall_metabolism_enzyme"/>
</dbReference>
<dbReference type="GO" id="GO:0009279">
    <property type="term" value="C:cell outer membrane"/>
    <property type="evidence" value="ECO:0007669"/>
    <property type="project" value="TreeGrafter"/>
</dbReference>
<dbReference type="InterPro" id="IPR018392">
    <property type="entry name" value="LysM"/>
</dbReference>
<dbReference type="CDD" id="cd00118">
    <property type="entry name" value="LysM"/>
    <property type="match status" value="1"/>
</dbReference>
<dbReference type="EMBL" id="FNRM01000006">
    <property type="protein sequence ID" value="SEA76911.1"/>
    <property type="molecule type" value="Genomic_DNA"/>
</dbReference>
<organism evidence="4 5">
    <name type="scientific">Alkalimonas amylolytica</name>
    <dbReference type="NCBI Taxonomy" id="152573"/>
    <lineage>
        <taxon>Bacteria</taxon>
        <taxon>Pseudomonadati</taxon>
        <taxon>Pseudomonadota</taxon>
        <taxon>Gammaproteobacteria</taxon>
        <taxon>Alkalimonas</taxon>
    </lineage>
</organism>
<dbReference type="PANTHER" id="PTHR21666:SF263">
    <property type="entry name" value="MUREIN HYDROLASE ACTIVATOR NLPD"/>
    <property type="match status" value="1"/>
</dbReference>
<dbReference type="Gene3D" id="3.10.350.10">
    <property type="entry name" value="LysM domain"/>
    <property type="match status" value="1"/>
</dbReference>
<feature type="region of interest" description="Disordered" evidence="2">
    <location>
        <begin position="108"/>
        <end position="193"/>
    </location>
</feature>
<evidence type="ECO:0000259" key="3">
    <source>
        <dbReference type="PROSITE" id="PS51782"/>
    </source>
</evidence>
<evidence type="ECO:0000313" key="4">
    <source>
        <dbReference type="EMBL" id="SEA76911.1"/>
    </source>
</evidence>
<feature type="compositionally biased region" description="Polar residues" evidence="2">
    <location>
        <begin position="174"/>
        <end position="192"/>
    </location>
</feature>
<protein>
    <submittedName>
        <fullName evidence="4">Lipoprotein NlpD</fullName>
    </submittedName>
</protein>
<feature type="domain" description="LysM" evidence="3">
    <location>
        <begin position="63"/>
        <end position="107"/>
    </location>
</feature>
<dbReference type="PANTHER" id="PTHR21666">
    <property type="entry name" value="PEPTIDASE-RELATED"/>
    <property type="match status" value="1"/>
</dbReference>
<dbReference type="SMART" id="SM00257">
    <property type="entry name" value="LysM"/>
    <property type="match status" value="1"/>
</dbReference>
<evidence type="ECO:0000256" key="2">
    <source>
        <dbReference type="SAM" id="MobiDB-lite"/>
    </source>
</evidence>
<dbReference type="InterPro" id="IPR011055">
    <property type="entry name" value="Dup_hybrid_motif"/>
</dbReference>
<name>A0A1H4DVY9_ALKAM</name>
<feature type="compositionally biased region" description="Low complexity" evidence="2">
    <location>
        <begin position="110"/>
        <end position="142"/>
    </location>
</feature>
<gene>
    <name evidence="4" type="ORF">SAMN04488051_10670</name>
</gene>